<comment type="caution">
    <text evidence="1">The sequence shown here is derived from an EMBL/GenBank/DDBJ whole genome shotgun (WGS) entry which is preliminary data.</text>
</comment>
<proteinExistence type="predicted"/>
<name>A0A9X0SPL6_BACCE</name>
<dbReference type="EMBL" id="LOMO01000001">
    <property type="protein sequence ID" value="KXY51410.1"/>
    <property type="molecule type" value="Genomic_DNA"/>
</dbReference>
<organism evidence="1 2">
    <name type="scientific">Bacillus cereus</name>
    <dbReference type="NCBI Taxonomy" id="1396"/>
    <lineage>
        <taxon>Bacteria</taxon>
        <taxon>Bacillati</taxon>
        <taxon>Bacillota</taxon>
        <taxon>Bacilli</taxon>
        <taxon>Bacillales</taxon>
        <taxon>Bacillaceae</taxon>
        <taxon>Bacillus</taxon>
        <taxon>Bacillus cereus group</taxon>
    </lineage>
</organism>
<evidence type="ECO:0000313" key="2">
    <source>
        <dbReference type="Proteomes" id="UP000075476"/>
    </source>
</evidence>
<gene>
    <name evidence="1" type="ORF">AT268_33590</name>
</gene>
<accession>A0A9X0SPL6</accession>
<dbReference type="AlphaFoldDB" id="A0A9X0SPL6"/>
<reference evidence="1 2" key="1">
    <citation type="submission" date="2015-12" db="EMBL/GenBank/DDBJ databases">
        <title>Bacillus cereus Group isolate.</title>
        <authorList>
            <person name="Kovac J."/>
        </authorList>
    </citation>
    <scope>NUCLEOTIDE SEQUENCE [LARGE SCALE GENOMIC DNA]</scope>
    <source>
        <strain evidence="1 2">FSL K6-0073</strain>
    </source>
</reference>
<dbReference type="Proteomes" id="UP000075476">
    <property type="component" value="Unassembled WGS sequence"/>
</dbReference>
<protein>
    <submittedName>
        <fullName evidence="1">Uncharacterized protein</fullName>
    </submittedName>
</protein>
<evidence type="ECO:0000313" key="1">
    <source>
        <dbReference type="EMBL" id="KXY51410.1"/>
    </source>
</evidence>
<sequence>MKNITNGKFSCTCTRCGKDNVVMRISHVTTSKYGEPETFTKLKLCCTNNDCKAEWEELY</sequence>